<evidence type="ECO:0000256" key="1">
    <source>
        <dbReference type="SAM" id="MobiDB-lite"/>
    </source>
</evidence>
<proteinExistence type="predicted"/>
<dbReference type="AlphaFoldDB" id="A0A2U1Q3D9"/>
<organism evidence="2 3">
    <name type="scientific">Artemisia annua</name>
    <name type="common">Sweet wormwood</name>
    <dbReference type="NCBI Taxonomy" id="35608"/>
    <lineage>
        <taxon>Eukaryota</taxon>
        <taxon>Viridiplantae</taxon>
        <taxon>Streptophyta</taxon>
        <taxon>Embryophyta</taxon>
        <taxon>Tracheophyta</taxon>
        <taxon>Spermatophyta</taxon>
        <taxon>Magnoliopsida</taxon>
        <taxon>eudicotyledons</taxon>
        <taxon>Gunneridae</taxon>
        <taxon>Pentapetalae</taxon>
        <taxon>asterids</taxon>
        <taxon>campanulids</taxon>
        <taxon>Asterales</taxon>
        <taxon>Asteraceae</taxon>
        <taxon>Asteroideae</taxon>
        <taxon>Anthemideae</taxon>
        <taxon>Artemisiinae</taxon>
        <taxon>Artemisia</taxon>
    </lineage>
</organism>
<keyword evidence="3" id="KW-1185">Reference proteome</keyword>
<comment type="caution">
    <text evidence="2">The sequence shown here is derived from an EMBL/GenBank/DDBJ whole genome shotgun (WGS) entry which is preliminary data.</text>
</comment>
<dbReference type="STRING" id="35608.A0A2U1Q3D9"/>
<evidence type="ECO:0000313" key="3">
    <source>
        <dbReference type="Proteomes" id="UP000245207"/>
    </source>
</evidence>
<gene>
    <name evidence="2" type="ORF">CTI12_AA074980</name>
</gene>
<sequence>MEYGRLGTYKPGTNRPDAPLKPVLYTDNNKNNNTYSYKITITTISSHAHSEYESSMIHHPRLTKAMSRVWGWTSYPNLFLNELMKFIGSSSASNKDMIHKPIFRSSETAA</sequence>
<dbReference type="Proteomes" id="UP000245207">
    <property type="component" value="Unassembled WGS sequence"/>
</dbReference>
<feature type="region of interest" description="Disordered" evidence="1">
    <location>
        <begin position="1"/>
        <end position="25"/>
    </location>
</feature>
<name>A0A2U1Q3D9_ARTAN</name>
<accession>A0A2U1Q3D9</accession>
<protein>
    <submittedName>
        <fullName evidence="2">Pectinesterase, active site-containing protein</fullName>
    </submittedName>
</protein>
<reference evidence="2 3" key="1">
    <citation type="journal article" date="2018" name="Mol. Plant">
        <title>The genome of Artemisia annua provides insight into the evolution of Asteraceae family and artemisinin biosynthesis.</title>
        <authorList>
            <person name="Shen Q."/>
            <person name="Zhang L."/>
            <person name="Liao Z."/>
            <person name="Wang S."/>
            <person name="Yan T."/>
            <person name="Shi P."/>
            <person name="Liu M."/>
            <person name="Fu X."/>
            <person name="Pan Q."/>
            <person name="Wang Y."/>
            <person name="Lv Z."/>
            <person name="Lu X."/>
            <person name="Zhang F."/>
            <person name="Jiang W."/>
            <person name="Ma Y."/>
            <person name="Chen M."/>
            <person name="Hao X."/>
            <person name="Li L."/>
            <person name="Tang Y."/>
            <person name="Lv G."/>
            <person name="Zhou Y."/>
            <person name="Sun X."/>
            <person name="Brodelius P.E."/>
            <person name="Rose J.K.C."/>
            <person name="Tang K."/>
        </authorList>
    </citation>
    <scope>NUCLEOTIDE SEQUENCE [LARGE SCALE GENOMIC DNA]</scope>
    <source>
        <strain evidence="3">cv. Huhao1</strain>
        <tissue evidence="2">Leaf</tissue>
    </source>
</reference>
<evidence type="ECO:0000313" key="2">
    <source>
        <dbReference type="EMBL" id="PWA92516.1"/>
    </source>
</evidence>
<dbReference type="EMBL" id="PKPP01000458">
    <property type="protein sequence ID" value="PWA92516.1"/>
    <property type="molecule type" value="Genomic_DNA"/>
</dbReference>